<gene>
    <name evidence="6" type="ORF">H9932_01740</name>
</gene>
<feature type="transmembrane region" description="Helical" evidence="5">
    <location>
        <begin position="96"/>
        <end position="116"/>
    </location>
</feature>
<evidence type="ECO:0000313" key="6">
    <source>
        <dbReference type="EMBL" id="HJC68385.1"/>
    </source>
</evidence>
<feature type="transmembrane region" description="Helical" evidence="5">
    <location>
        <begin position="63"/>
        <end position="84"/>
    </location>
</feature>
<comment type="caution">
    <text evidence="6">The sequence shown here is derived from an EMBL/GenBank/DDBJ whole genome shotgun (WGS) entry which is preliminary data.</text>
</comment>
<dbReference type="Proteomes" id="UP000823854">
    <property type="component" value="Unassembled WGS sequence"/>
</dbReference>
<comment type="subcellular location">
    <subcellularLocation>
        <location evidence="1">Membrane</location>
        <topology evidence="1">Multi-pass membrane protein</topology>
    </subcellularLocation>
</comment>
<evidence type="ECO:0000256" key="3">
    <source>
        <dbReference type="ARBA" id="ARBA00022989"/>
    </source>
</evidence>
<dbReference type="AlphaFoldDB" id="A0A9D2PZZ5"/>
<dbReference type="GO" id="GO:0005886">
    <property type="term" value="C:plasma membrane"/>
    <property type="evidence" value="ECO:0007669"/>
    <property type="project" value="UniProtKB-ARBA"/>
</dbReference>
<dbReference type="EMBL" id="DWWC01000035">
    <property type="protein sequence ID" value="HJC68385.1"/>
    <property type="molecule type" value="Genomic_DNA"/>
</dbReference>
<evidence type="ECO:0000256" key="2">
    <source>
        <dbReference type="ARBA" id="ARBA00022692"/>
    </source>
</evidence>
<name>A0A9D2PZZ5_9MICO</name>
<proteinExistence type="predicted"/>
<dbReference type="Pfam" id="PF02361">
    <property type="entry name" value="CbiQ"/>
    <property type="match status" value="1"/>
</dbReference>
<protein>
    <submittedName>
        <fullName evidence="6">Energy-coupling factor transporter transmembrane protein EcfT</fullName>
    </submittedName>
</protein>
<accession>A0A9D2PZZ5</accession>
<evidence type="ECO:0000256" key="5">
    <source>
        <dbReference type="SAM" id="Phobius"/>
    </source>
</evidence>
<sequence length="198" mass="20885">MLTLHRPGSGPWHRLPAGRKSVLLMMLVLGLCLLPTSRTSAAITAIVCAACFAVPGVGLRELLRQLCAARWILGVTAAGQLLFLGPEEALANTVRVAATVALCGLLALTTPVSTLLEALERALRPLALLRLDHRRAALVLTVALSTLPVLAGLARQVREAQRARGGGHSLRRFALPFLVLALKHADALGDALAARGVR</sequence>
<reference evidence="6" key="1">
    <citation type="journal article" date="2021" name="PeerJ">
        <title>Extensive microbial diversity within the chicken gut microbiome revealed by metagenomics and culture.</title>
        <authorList>
            <person name="Gilroy R."/>
            <person name="Ravi A."/>
            <person name="Getino M."/>
            <person name="Pursley I."/>
            <person name="Horton D.L."/>
            <person name="Alikhan N.F."/>
            <person name="Baker D."/>
            <person name="Gharbi K."/>
            <person name="Hall N."/>
            <person name="Watson M."/>
            <person name="Adriaenssens E.M."/>
            <person name="Foster-Nyarko E."/>
            <person name="Jarju S."/>
            <person name="Secka A."/>
            <person name="Antonio M."/>
            <person name="Oren A."/>
            <person name="Chaudhuri R.R."/>
            <person name="La Ragione R."/>
            <person name="Hildebrand F."/>
            <person name="Pallen M.J."/>
        </authorList>
    </citation>
    <scope>NUCLEOTIDE SEQUENCE</scope>
    <source>
        <strain evidence="6">CHK130-7132</strain>
    </source>
</reference>
<keyword evidence="3 5" id="KW-1133">Transmembrane helix</keyword>
<reference evidence="6" key="2">
    <citation type="submission" date="2021-04" db="EMBL/GenBank/DDBJ databases">
        <authorList>
            <person name="Gilroy R."/>
        </authorList>
    </citation>
    <scope>NUCLEOTIDE SEQUENCE</scope>
    <source>
        <strain evidence="6">CHK130-7132</strain>
    </source>
</reference>
<evidence type="ECO:0000313" key="7">
    <source>
        <dbReference type="Proteomes" id="UP000823854"/>
    </source>
</evidence>
<evidence type="ECO:0000256" key="4">
    <source>
        <dbReference type="ARBA" id="ARBA00023136"/>
    </source>
</evidence>
<organism evidence="6 7">
    <name type="scientific">Candidatus Brachybacterium intestinipullorum</name>
    <dbReference type="NCBI Taxonomy" id="2838512"/>
    <lineage>
        <taxon>Bacteria</taxon>
        <taxon>Bacillati</taxon>
        <taxon>Actinomycetota</taxon>
        <taxon>Actinomycetes</taxon>
        <taxon>Micrococcales</taxon>
        <taxon>Dermabacteraceae</taxon>
        <taxon>Brachybacterium</taxon>
    </lineage>
</organism>
<evidence type="ECO:0000256" key="1">
    <source>
        <dbReference type="ARBA" id="ARBA00004141"/>
    </source>
</evidence>
<keyword evidence="4 5" id="KW-0472">Membrane</keyword>
<keyword evidence="2 5" id="KW-0812">Transmembrane</keyword>
<dbReference type="InterPro" id="IPR003339">
    <property type="entry name" value="ABC/ECF_trnsptr_transmembrane"/>
</dbReference>
<feature type="transmembrane region" description="Helical" evidence="5">
    <location>
        <begin position="136"/>
        <end position="154"/>
    </location>
</feature>